<proteinExistence type="predicted"/>
<name>A0A347WLW4_9LACT</name>
<evidence type="ECO:0000313" key="2">
    <source>
        <dbReference type="EMBL" id="AXY26071.1"/>
    </source>
</evidence>
<accession>A0A347WLW4</accession>
<keyword evidence="1" id="KW-1133">Transmembrane helix</keyword>
<dbReference type="AlphaFoldDB" id="A0A347WLW4"/>
<dbReference type="EMBL" id="CP023434">
    <property type="protein sequence ID" value="AXY26071.1"/>
    <property type="molecule type" value="Genomic_DNA"/>
</dbReference>
<sequence>MVLAYPILGPIIPFVALAAKYLIVDMVAYFYVSIRYPFYIGDLIDSNGITSRVIDMDILEFNRDELGDLVETLSPTGCYVSMLNRFIFSSTVYNYTPEDSFVMQEVDILASFEVNREEALRIAGKVAHEKYT</sequence>
<keyword evidence="1" id="KW-0812">Transmembrane</keyword>
<dbReference type="OrthoDB" id="9809206at2"/>
<feature type="transmembrane region" description="Helical" evidence="1">
    <location>
        <begin position="12"/>
        <end position="32"/>
    </location>
</feature>
<dbReference type="Proteomes" id="UP000263232">
    <property type="component" value="Chromosome"/>
</dbReference>
<reference evidence="2 3" key="1">
    <citation type="submission" date="2017-09" db="EMBL/GenBank/DDBJ databases">
        <title>Complete genome sequence of Oxytococcus suis strain ZY16052.</title>
        <authorList>
            <person name="Li F."/>
        </authorList>
    </citation>
    <scope>NUCLEOTIDE SEQUENCE [LARGE SCALE GENOMIC DNA]</scope>
    <source>
        <strain evidence="2 3">ZY16052</strain>
    </source>
</reference>
<keyword evidence="3" id="KW-1185">Reference proteome</keyword>
<organism evidence="2 3">
    <name type="scientific">Suicoccus acidiformans</name>
    <dbReference type="NCBI Taxonomy" id="2036206"/>
    <lineage>
        <taxon>Bacteria</taxon>
        <taxon>Bacillati</taxon>
        <taxon>Bacillota</taxon>
        <taxon>Bacilli</taxon>
        <taxon>Lactobacillales</taxon>
        <taxon>Aerococcaceae</taxon>
        <taxon>Suicoccus</taxon>
    </lineage>
</organism>
<dbReference type="KEGG" id="abae:CL176_08700"/>
<keyword evidence="1" id="KW-0472">Membrane</keyword>
<dbReference type="RefSeq" id="WP_118990968.1">
    <property type="nucleotide sequence ID" value="NZ_CP023434.1"/>
</dbReference>
<evidence type="ECO:0000313" key="3">
    <source>
        <dbReference type="Proteomes" id="UP000263232"/>
    </source>
</evidence>
<protein>
    <submittedName>
        <fullName evidence="2">Uncharacterized protein</fullName>
    </submittedName>
</protein>
<gene>
    <name evidence="2" type="ORF">CL176_08700</name>
</gene>
<evidence type="ECO:0000256" key="1">
    <source>
        <dbReference type="SAM" id="Phobius"/>
    </source>
</evidence>